<dbReference type="PROSITE" id="PS50949">
    <property type="entry name" value="HTH_GNTR"/>
    <property type="match status" value="1"/>
</dbReference>
<sequence>MGKLKRDTLQEQAVMALLGMIKEGYFADNRLPAEEELAQMLGISRGTLREALHVLDKACIITKKQGKGTYFHRDIALLGGRLDLTIDFIEILEGQGGVARLETSRPAKTAPSAEAKVKLRLKPEEEVWSFDWLYFKNESPAILAEIEIPHRYFSAADWQPGPWRTLTEYYRRHCVGELVKMAIWMKSRSYDRAAGIFQVDAATPLTWWEEVWYTLEDNPACYVGVYFKPCLVELALVTSPP</sequence>
<name>A0A6I5ZVV4_9FIRM</name>
<dbReference type="InterPro" id="IPR000524">
    <property type="entry name" value="Tscrpt_reg_HTH_GntR"/>
</dbReference>
<evidence type="ECO:0000256" key="1">
    <source>
        <dbReference type="ARBA" id="ARBA00023015"/>
    </source>
</evidence>
<dbReference type="SMART" id="SM00345">
    <property type="entry name" value="HTH_GNTR"/>
    <property type="match status" value="1"/>
</dbReference>
<evidence type="ECO:0000313" key="5">
    <source>
        <dbReference type="EMBL" id="QGP93789.1"/>
    </source>
</evidence>
<feature type="domain" description="HTH gntR-type" evidence="4">
    <location>
        <begin position="7"/>
        <end position="74"/>
    </location>
</feature>
<reference evidence="5 6" key="1">
    <citation type="submission" date="2019-11" db="EMBL/GenBank/DDBJ databases">
        <title>Genome sequence of Moorella glycerini DSM11254.</title>
        <authorList>
            <person name="Poehlein A."/>
            <person name="Boeer T."/>
            <person name="Daniel R."/>
        </authorList>
    </citation>
    <scope>NUCLEOTIDE SEQUENCE [LARGE SCALE GENOMIC DNA]</scope>
    <source>
        <strain evidence="5 6">DSM 11254</strain>
    </source>
</reference>
<keyword evidence="2" id="KW-0238">DNA-binding</keyword>
<proteinExistence type="predicted"/>
<accession>A0A6I5ZVV4</accession>
<organism evidence="5 6">
    <name type="scientific">Neomoorella glycerini</name>
    <dbReference type="NCBI Taxonomy" id="55779"/>
    <lineage>
        <taxon>Bacteria</taxon>
        <taxon>Bacillati</taxon>
        <taxon>Bacillota</taxon>
        <taxon>Clostridia</taxon>
        <taxon>Neomoorellales</taxon>
        <taxon>Neomoorellaceae</taxon>
        <taxon>Neomoorella</taxon>
    </lineage>
</organism>
<dbReference type="SUPFAM" id="SSF46785">
    <property type="entry name" value="Winged helix' DNA-binding domain"/>
    <property type="match status" value="1"/>
</dbReference>
<keyword evidence="6" id="KW-1185">Reference proteome</keyword>
<gene>
    <name evidence="5" type="ORF">MGLY_32120</name>
</gene>
<dbReference type="GO" id="GO:0003700">
    <property type="term" value="F:DNA-binding transcription factor activity"/>
    <property type="evidence" value="ECO:0007669"/>
    <property type="project" value="InterPro"/>
</dbReference>
<dbReference type="PRINTS" id="PR00035">
    <property type="entry name" value="HTHGNTR"/>
</dbReference>
<dbReference type="Gene3D" id="3.40.1410.10">
    <property type="entry name" value="Chorismate lyase-like"/>
    <property type="match status" value="1"/>
</dbReference>
<dbReference type="Pfam" id="PF00392">
    <property type="entry name" value="GntR"/>
    <property type="match status" value="1"/>
</dbReference>
<dbReference type="PANTHER" id="PTHR44846">
    <property type="entry name" value="MANNOSYL-D-GLYCERATE TRANSPORT/METABOLISM SYSTEM REPRESSOR MNGR-RELATED"/>
    <property type="match status" value="1"/>
</dbReference>
<evidence type="ECO:0000259" key="4">
    <source>
        <dbReference type="PROSITE" id="PS50949"/>
    </source>
</evidence>
<dbReference type="RefSeq" id="WP_156275528.1">
    <property type="nucleotide sequence ID" value="NZ_CP046244.1"/>
</dbReference>
<keyword evidence="3" id="KW-0804">Transcription</keyword>
<evidence type="ECO:0000313" key="6">
    <source>
        <dbReference type="Proteomes" id="UP000425916"/>
    </source>
</evidence>
<dbReference type="SUPFAM" id="SSF64288">
    <property type="entry name" value="Chorismate lyase-like"/>
    <property type="match status" value="1"/>
</dbReference>
<dbReference type="GO" id="GO:0003677">
    <property type="term" value="F:DNA binding"/>
    <property type="evidence" value="ECO:0007669"/>
    <property type="project" value="UniProtKB-KW"/>
</dbReference>
<dbReference type="InterPro" id="IPR036390">
    <property type="entry name" value="WH_DNA-bd_sf"/>
</dbReference>
<dbReference type="EMBL" id="CP046244">
    <property type="protein sequence ID" value="QGP93789.1"/>
    <property type="molecule type" value="Genomic_DNA"/>
</dbReference>
<dbReference type="Proteomes" id="UP000425916">
    <property type="component" value="Chromosome"/>
</dbReference>
<dbReference type="AlphaFoldDB" id="A0A6I5ZVV4"/>
<dbReference type="CDD" id="cd07377">
    <property type="entry name" value="WHTH_GntR"/>
    <property type="match status" value="1"/>
</dbReference>
<dbReference type="Gene3D" id="1.10.10.10">
    <property type="entry name" value="Winged helix-like DNA-binding domain superfamily/Winged helix DNA-binding domain"/>
    <property type="match status" value="1"/>
</dbReference>
<keyword evidence="1" id="KW-0805">Transcription regulation</keyword>
<evidence type="ECO:0000256" key="3">
    <source>
        <dbReference type="ARBA" id="ARBA00023163"/>
    </source>
</evidence>
<dbReference type="InterPro" id="IPR050679">
    <property type="entry name" value="Bact_HTH_transcr_reg"/>
</dbReference>
<dbReference type="OrthoDB" id="457376at2"/>
<evidence type="ECO:0000256" key="2">
    <source>
        <dbReference type="ARBA" id="ARBA00023125"/>
    </source>
</evidence>
<dbReference type="InterPro" id="IPR028978">
    <property type="entry name" value="Chorismate_lyase_/UTRA_dom_sf"/>
</dbReference>
<protein>
    <submittedName>
        <fullName evidence="5">Bacterial regulatory protein, gntR family</fullName>
    </submittedName>
</protein>
<dbReference type="PANTHER" id="PTHR44846:SF1">
    <property type="entry name" value="MANNOSYL-D-GLYCERATE TRANSPORT_METABOLISM SYSTEM REPRESSOR MNGR-RELATED"/>
    <property type="match status" value="1"/>
</dbReference>
<dbReference type="GO" id="GO:0045892">
    <property type="term" value="P:negative regulation of DNA-templated transcription"/>
    <property type="evidence" value="ECO:0007669"/>
    <property type="project" value="TreeGrafter"/>
</dbReference>
<dbReference type="InterPro" id="IPR036388">
    <property type="entry name" value="WH-like_DNA-bd_sf"/>
</dbReference>